<gene>
    <name evidence="3" type="ordered locus">Gmet_2341</name>
</gene>
<accession>Q39T58</accession>
<organism evidence="3 4">
    <name type="scientific">Geobacter metallireducens (strain ATCC 53774 / DSM 7210 / GS-15)</name>
    <dbReference type="NCBI Taxonomy" id="269799"/>
    <lineage>
        <taxon>Bacteria</taxon>
        <taxon>Pseudomonadati</taxon>
        <taxon>Thermodesulfobacteriota</taxon>
        <taxon>Desulfuromonadia</taxon>
        <taxon>Geobacterales</taxon>
        <taxon>Geobacteraceae</taxon>
        <taxon>Geobacter</taxon>
    </lineage>
</organism>
<dbReference type="PANTHER" id="PTHR30160">
    <property type="entry name" value="TETRAACYLDISACCHARIDE 4'-KINASE-RELATED"/>
    <property type="match status" value="1"/>
</dbReference>
<evidence type="ECO:0000313" key="4">
    <source>
        <dbReference type="Proteomes" id="UP000007073"/>
    </source>
</evidence>
<evidence type="ECO:0000256" key="2">
    <source>
        <dbReference type="ARBA" id="ARBA00022679"/>
    </source>
</evidence>
<evidence type="ECO:0000256" key="1">
    <source>
        <dbReference type="ARBA" id="ARBA00022676"/>
    </source>
</evidence>
<dbReference type="HOGENOM" id="CLU_038371_3_3_7"/>
<dbReference type="Gene3D" id="3.40.50.2000">
    <property type="entry name" value="Glycogen Phosphorylase B"/>
    <property type="match status" value="2"/>
</dbReference>
<dbReference type="STRING" id="269799.Gmet_2341"/>
<dbReference type="GO" id="GO:0008713">
    <property type="term" value="F:ADP-heptose-lipopolysaccharide heptosyltransferase activity"/>
    <property type="evidence" value="ECO:0007669"/>
    <property type="project" value="TreeGrafter"/>
</dbReference>
<dbReference type="Proteomes" id="UP000007073">
    <property type="component" value="Chromosome"/>
</dbReference>
<reference evidence="3 4" key="2">
    <citation type="journal article" date="2009" name="BMC Microbiol.">
        <title>The genome sequence of Geobacter metallireducens: features of metabolism, physiology and regulation common and dissimilar to Geobacter sulfurreducens.</title>
        <authorList>
            <person name="Aklujkar M."/>
            <person name="Krushkal J."/>
            <person name="DiBartolo G."/>
            <person name="Lapidus A."/>
            <person name="Land M.L."/>
            <person name="Lovley D.R."/>
        </authorList>
    </citation>
    <scope>NUCLEOTIDE SEQUENCE [LARGE SCALE GENOMIC DNA]</scope>
    <source>
        <strain evidence="4">ATCC 53774 / DSM 7210 / GS-15</strain>
    </source>
</reference>
<dbReference type="AlphaFoldDB" id="Q39T58"/>
<dbReference type="EMBL" id="CP000148">
    <property type="protein sequence ID" value="ABB32566.2"/>
    <property type="molecule type" value="Genomic_DNA"/>
</dbReference>
<dbReference type="RefSeq" id="WP_004513279.1">
    <property type="nucleotide sequence ID" value="NC_007517.1"/>
</dbReference>
<dbReference type="eggNOG" id="COG0859">
    <property type="taxonomic scope" value="Bacteria"/>
</dbReference>
<dbReference type="SUPFAM" id="SSF53756">
    <property type="entry name" value="UDP-Glycosyltransferase/glycogen phosphorylase"/>
    <property type="match status" value="1"/>
</dbReference>
<dbReference type="Pfam" id="PF01075">
    <property type="entry name" value="Glyco_transf_9"/>
    <property type="match status" value="1"/>
</dbReference>
<protein>
    <submittedName>
        <fullName evidence="3">ADP-heptose--lipopolysaccharide heptosyltransferase</fullName>
    </submittedName>
</protein>
<dbReference type="InterPro" id="IPR002201">
    <property type="entry name" value="Glyco_trans_9"/>
</dbReference>
<sequence>MLLSTPLALSIKERFPDATIDYLVLKGTEGVLAKNPLIRSVHTIDPQKSVVPLLLSLWKKYDYAIGSNVSDRTTLFCVAAGRRSYGFSYFRGKEWWKKLLLSSCRLYDDRMHIVPLVLTRLEPLAIPPRPRVVAGGDAEDEAYAARLFGDAGYVVLHPYSRKEYKCWTVDGWRRLAGLILDAGLKPLFTVSPNADDAKMLADILAVAPEGTGSIGDVLSFPRLAAVIRRGRGYVGVDTVVTHMAAALDVPTVALYGPTLVHHWGPWPNDFPGSAPYGPRGTIQRQGSIVVIQKEWECVPCNREECSRTDGGPIACMDAITPEEVMTELAGLLETGGRP</sequence>
<dbReference type="KEGG" id="gme:Gmet_2341"/>
<dbReference type="InterPro" id="IPR051199">
    <property type="entry name" value="LPS_LOS_Heptosyltrfase"/>
</dbReference>
<keyword evidence="2 3" id="KW-0808">Transferase</keyword>
<reference evidence="3 4" key="1">
    <citation type="submission" date="2005-10" db="EMBL/GenBank/DDBJ databases">
        <title>Complete sequence of Geobacter metallireducens GS-15.</title>
        <authorList>
            <consortium name="US DOE Joint Genome Institute"/>
            <person name="Copeland A."/>
            <person name="Lucas S."/>
            <person name="Lapidus A."/>
            <person name="Barry K."/>
            <person name="Detter J.C."/>
            <person name="Glavina T."/>
            <person name="Hammon N."/>
            <person name="Israni S."/>
            <person name="Pitluck S."/>
            <person name="Di Bartolo G."/>
            <person name="Chain P."/>
            <person name="Schmutz J."/>
            <person name="Larimer F."/>
            <person name="Land M."/>
            <person name="Kyrpides N."/>
            <person name="Ivanova N."/>
            <person name="Richardson P."/>
        </authorList>
    </citation>
    <scope>NUCLEOTIDE SEQUENCE [LARGE SCALE GENOMIC DNA]</scope>
    <source>
        <strain evidence="4">ATCC 53774 / DSM 7210 / GS-15</strain>
    </source>
</reference>
<dbReference type="CDD" id="cd03789">
    <property type="entry name" value="GT9_LPS_heptosyltransferase"/>
    <property type="match status" value="1"/>
</dbReference>
<keyword evidence="4" id="KW-1185">Reference proteome</keyword>
<dbReference type="PANTHER" id="PTHR30160:SF1">
    <property type="entry name" value="LIPOPOLYSACCHARIDE 1,2-N-ACETYLGLUCOSAMINETRANSFERASE-RELATED"/>
    <property type="match status" value="1"/>
</dbReference>
<proteinExistence type="predicted"/>
<dbReference type="GO" id="GO:0009244">
    <property type="term" value="P:lipopolysaccharide core region biosynthetic process"/>
    <property type="evidence" value="ECO:0007669"/>
    <property type="project" value="TreeGrafter"/>
</dbReference>
<dbReference type="CAZy" id="GT9">
    <property type="family name" value="Glycosyltransferase Family 9"/>
</dbReference>
<dbReference type="DNASU" id="3738801"/>
<name>Q39T58_GEOMG</name>
<keyword evidence="1" id="KW-0328">Glycosyltransferase</keyword>
<evidence type="ECO:0000313" key="3">
    <source>
        <dbReference type="EMBL" id="ABB32566.2"/>
    </source>
</evidence>
<dbReference type="GO" id="GO:0005829">
    <property type="term" value="C:cytosol"/>
    <property type="evidence" value="ECO:0007669"/>
    <property type="project" value="TreeGrafter"/>
</dbReference>